<evidence type="ECO:0008006" key="3">
    <source>
        <dbReference type="Google" id="ProtNLM"/>
    </source>
</evidence>
<dbReference type="STRING" id="205130.ENSMAMP00000024912"/>
<dbReference type="GeneTree" id="ENSGT00940000160560"/>
<evidence type="ECO:0000313" key="2">
    <source>
        <dbReference type="Proteomes" id="UP000261640"/>
    </source>
</evidence>
<proteinExistence type="predicted"/>
<dbReference type="PANTHER" id="PTHR14241">
    <property type="entry name" value="INTERFERON-INDUCED PROTEIN 44"/>
    <property type="match status" value="1"/>
</dbReference>
<evidence type="ECO:0000313" key="1">
    <source>
        <dbReference type="Ensembl" id="ENSMAMP00000024912.1"/>
    </source>
</evidence>
<dbReference type="GO" id="GO:0006955">
    <property type="term" value="P:immune response"/>
    <property type="evidence" value="ECO:0007669"/>
    <property type="project" value="TreeGrafter"/>
</dbReference>
<dbReference type="AlphaFoldDB" id="A0A3Q3MIF8"/>
<dbReference type="Ensembl" id="ENSMAMT00000025554.2">
    <property type="protein sequence ID" value="ENSMAMP00000024912.1"/>
    <property type="gene ID" value="ENSMAMG00000016715.2"/>
</dbReference>
<dbReference type="Proteomes" id="UP000261640">
    <property type="component" value="Unplaced"/>
</dbReference>
<reference evidence="1" key="2">
    <citation type="submission" date="2025-09" db="UniProtKB">
        <authorList>
            <consortium name="Ensembl"/>
        </authorList>
    </citation>
    <scope>IDENTIFICATION</scope>
</reference>
<dbReference type="InParanoid" id="A0A3Q3MIF8"/>
<accession>A0A3Q3MIF8</accession>
<reference evidence="1" key="1">
    <citation type="submission" date="2025-08" db="UniProtKB">
        <authorList>
            <consortium name="Ensembl"/>
        </authorList>
    </citation>
    <scope>IDENTIFICATION</scope>
</reference>
<dbReference type="InterPro" id="IPR027417">
    <property type="entry name" value="P-loop_NTPase"/>
</dbReference>
<keyword evidence="2" id="KW-1185">Reference proteome</keyword>
<dbReference type="Gene3D" id="3.40.50.300">
    <property type="entry name" value="P-loop containing nucleotide triphosphate hydrolases"/>
    <property type="match status" value="1"/>
</dbReference>
<dbReference type="CDD" id="cd00882">
    <property type="entry name" value="Ras_like_GTPase"/>
    <property type="match status" value="1"/>
</dbReference>
<protein>
    <recommendedName>
        <fullName evidence="3">G domain-containing protein</fullName>
    </recommendedName>
</protein>
<dbReference type="FunCoup" id="A0A3Q3MIF8">
    <property type="interactions" value="1"/>
</dbReference>
<dbReference type="PANTHER" id="PTHR14241:SF1">
    <property type="entry name" value="INTERFERON-INDUCED PROTEIN 44-RELATED"/>
    <property type="match status" value="1"/>
</dbReference>
<organism evidence="1 2">
    <name type="scientific">Mastacembelus armatus</name>
    <name type="common">zig-zag eel</name>
    <dbReference type="NCBI Taxonomy" id="205130"/>
    <lineage>
        <taxon>Eukaryota</taxon>
        <taxon>Metazoa</taxon>
        <taxon>Chordata</taxon>
        <taxon>Craniata</taxon>
        <taxon>Vertebrata</taxon>
        <taxon>Euteleostomi</taxon>
        <taxon>Actinopterygii</taxon>
        <taxon>Neopterygii</taxon>
        <taxon>Teleostei</taxon>
        <taxon>Neoteleostei</taxon>
        <taxon>Acanthomorphata</taxon>
        <taxon>Anabantaria</taxon>
        <taxon>Synbranchiformes</taxon>
        <taxon>Mastacembelidae</taxon>
        <taxon>Mastacembelus</taxon>
    </lineage>
</organism>
<name>A0A3Q3MIF8_9TELE</name>
<dbReference type="SUPFAM" id="SSF52540">
    <property type="entry name" value="P-loop containing nucleoside triphosphate hydrolases"/>
    <property type="match status" value="1"/>
</dbReference>
<sequence length="288" mass="32348">SFTFYSDTDTNLNDDDLTLYFLSALRNPWRNICWGNKWKDLQYVKNYQPQTKAVSHVRVLLYGPVGAGKSSFISSVTSVLRGRMANVALVGDSYHGYKTHKIKKEVRGNFYPFVFNDIMGLEEKTGQGVSVEDIKLALKGHVKDGYKFNPVSSLTPEDPGYNSSPSPDDRVHVLVWVCSANTPNVTPAILQKMRDVREAASDMNIPQLVLVTKVDEACAETEKDLKNIYKSKHLKKKVSFSALGVPLNCFFPVKNYSKEISLNDDVDSLILSALRVMIDFGDDFIETM</sequence>